<proteinExistence type="inferred from homology"/>
<feature type="compositionally biased region" description="Polar residues" evidence="8">
    <location>
        <begin position="15"/>
        <end position="30"/>
    </location>
</feature>
<organism evidence="10 11">
    <name type="scientific">Raineyella fluvialis</name>
    <dbReference type="NCBI Taxonomy" id="2662261"/>
    <lineage>
        <taxon>Bacteria</taxon>
        <taxon>Bacillati</taxon>
        <taxon>Actinomycetota</taxon>
        <taxon>Actinomycetes</taxon>
        <taxon>Propionibacteriales</taxon>
        <taxon>Propionibacteriaceae</taxon>
        <taxon>Raineyella</taxon>
    </lineage>
</organism>
<evidence type="ECO:0000256" key="6">
    <source>
        <dbReference type="ARBA" id="ARBA00023136"/>
    </source>
</evidence>
<evidence type="ECO:0000313" key="10">
    <source>
        <dbReference type="EMBL" id="QGF24442.1"/>
    </source>
</evidence>
<dbReference type="KEGG" id="rain:Rai3103_13160"/>
<evidence type="ECO:0000313" key="11">
    <source>
        <dbReference type="Proteomes" id="UP000386847"/>
    </source>
</evidence>
<reference evidence="10 11" key="1">
    <citation type="submission" date="2019-10" db="EMBL/GenBank/DDBJ databases">
        <title>Genomic analysis of Raineyella sp. CBA3103.</title>
        <authorList>
            <person name="Roh S.W."/>
        </authorList>
    </citation>
    <scope>NUCLEOTIDE SEQUENCE [LARGE SCALE GENOMIC DNA]</scope>
    <source>
        <strain evidence="10 11">CBA3103</strain>
    </source>
</reference>
<keyword evidence="5 9" id="KW-1133">Transmembrane helix</keyword>
<gene>
    <name evidence="10" type="ORF">Rai3103_13160</name>
</gene>
<dbReference type="GO" id="GO:0005886">
    <property type="term" value="C:plasma membrane"/>
    <property type="evidence" value="ECO:0007669"/>
    <property type="project" value="UniProtKB-SubCell"/>
</dbReference>
<dbReference type="EMBL" id="CP045725">
    <property type="protein sequence ID" value="QGF24442.1"/>
    <property type="molecule type" value="Genomic_DNA"/>
</dbReference>
<keyword evidence="2" id="KW-1003">Cell membrane</keyword>
<feature type="region of interest" description="Disordered" evidence="8">
    <location>
        <begin position="1"/>
        <end position="35"/>
    </location>
</feature>
<keyword evidence="3" id="KW-0808">Transferase</keyword>
<feature type="transmembrane region" description="Helical" evidence="9">
    <location>
        <begin position="406"/>
        <end position="428"/>
    </location>
</feature>
<protein>
    <submittedName>
        <fullName evidence="10">DUF2029 domain-containing protein</fullName>
    </submittedName>
</protein>
<name>A0A5Q2FC21_9ACTN</name>
<comment type="similarity">
    <text evidence="7">Belongs to the glycosyltransferase 87 family.</text>
</comment>
<dbReference type="Proteomes" id="UP000386847">
    <property type="component" value="Chromosome"/>
</dbReference>
<comment type="subcellular location">
    <subcellularLocation>
        <location evidence="1">Cell membrane</location>
        <topology evidence="1">Multi-pass membrane protein</topology>
    </subcellularLocation>
</comment>
<feature type="transmembrane region" description="Helical" evidence="9">
    <location>
        <begin position="371"/>
        <end position="394"/>
    </location>
</feature>
<evidence type="ECO:0000256" key="4">
    <source>
        <dbReference type="ARBA" id="ARBA00022692"/>
    </source>
</evidence>
<feature type="transmembrane region" description="Helical" evidence="9">
    <location>
        <begin position="182"/>
        <end position="206"/>
    </location>
</feature>
<keyword evidence="6 9" id="KW-0472">Membrane</keyword>
<dbReference type="GO" id="GO:0016758">
    <property type="term" value="F:hexosyltransferase activity"/>
    <property type="evidence" value="ECO:0007669"/>
    <property type="project" value="InterPro"/>
</dbReference>
<accession>A0A5Q2FC21</accession>
<feature type="transmembrane region" description="Helical" evidence="9">
    <location>
        <begin position="284"/>
        <end position="310"/>
    </location>
</feature>
<evidence type="ECO:0000256" key="7">
    <source>
        <dbReference type="ARBA" id="ARBA00024033"/>
    </source>
</evidence>
<evidence type="ECO:0000256" key="8">
    <source>
        <dbReference type="SAM" id="MobiDB-lite"/>
    </source>
</evidence>
<sequence>MTTSVPHTVTHHSPQSADGNLPSVTRSESPTPGRFPALGSGPGTALLWAGSRLALIVMLYAQPKVWSDVGYYFANVDALRQTWLARTLVEYPTPVVWLLRVPHMVSGSDPAVYLAAFVTLMVLFDAVLTGWLWARGRDVRSSAAVYWMLFSFLIGPLIFSRFDLVTAVFAGGALLLVSRFPAVSGALVAAGAALKLWPALLITALWGERRRRLATWVGFALTGLTLLVASLLKGGLARLLSPLAWQSGRGLQIESVLATPAMLNLALRPGHDEIHFSDYKAFEIFGAGVPTMLMVASAATVAGGLAILALGTRAWLSRGHDLRSAALIMVAVVGIMIVTNKTLSPQYVIWLGAPLAVLTLVGGGHRTGDRWLLGLGLVLALCTQVIFPFTYKWIVDVGPGVGRTLATLLLTVRNAGLVGFTVLAYVLAWSSLGRPHPSPEPLDASTVTAS</sequence>
<evidence type="ECO:0000256" key="2">
    <source>
        <dbReference type="ARBA" id="ARBA00022475"/>
    </source>
</evidence>
<feature type="transmembrane region" description="Helical" evidence="9">
    <location>
        <begin position="322"/>
        <end position="341"/>
    </location>
</feature>
<feature type="transmembrane region" description="Helical" evidence="9">
    <location>
        <begin position="146"/>
        <end position="176"/>
    </location>
</feature>
<feature type="transmembrane region" description="Helical" evidence="9">
    <location>
        <begin position="347"/>
        <end position="364"/>
    </location>
</feature>
<dbReference type="InterPro" id="IPR018584">
    <property type="entry name" value="GT87"/>
</dbReference>
<keyword evidence="11" id="KW-1185">Reference proteome</keyword>
<evidence type="ECO:0000256" key="3">
    <source>
        <dbReference type="ARBA" id="ARBA00022679"/>
    </source>
</evidence>
<evidence type="ECO:0000256" key="1">
    <source>
        <dbReference type="ARBA" id="ARBA00004651"/>
    </source>
</evidence>
<keyword evidence="4 9" id="KW-0812">Transmembrane</keyword>
<evidence type="ECO:0000256" key="9">
    <source>
        <dbReference type="SAM" id="Phobius"/>
    </source>
</evidence>
<dbReference type="Pfam" id="PF09594">
    <property type="entry name" value="GT87"/>
    <property type="match status" value="1"/>
</dbReference>
<feature type="compositionally biased region" description="Low complexity" evidence="8">
    <location>
        <begin position="1"/>
        <end position="14"/>
    </location>
</feature>
<feature type="transmembrane region" description="Helical" evidence="9">
    <location>
        <begin position="213"/>
        <end position="232"/>
    </location>
</feature>
<feature type="transmembrane region" description="Helical" evidence="9">
    <location>
        <begin position="111"/>
        <end position="134"/>
    </location>
</feature>
<dbReference type="AlphaFoldDB" id="A0A5Q2FC21"/>
<evidence type="ECO:0000256" key="5">
    <source>
        <dbReference type="ARBA" id="ARBA00022989"/>
    </source>
</evidence>